<dbReference type="Proteomes" id="UP000688137">
    <property type="component" value="Unassembled WGS sequence"/>
</dbReference>
<keyword evidence="2" id="KW-1185">Reference proteome</keyword>
<name>A0A8S1MX00_PARPR</name>
<accession>A0A8S1MX00</accession>
<organism evidence="1 2">
    <name type="scientific">Paramecium primaurelia</name>
    <dbReference type="NCBI Taxonomy" id="5886"/>
    <lineage>
        <taxon>Eukaryota</taxon>
        <taxon>Sar</taxon>
        <taxon>Alveolata</taxon>
        <taxon>Ciliophora</taxon>
        <taxon>Intramacronucleata</taxon>
        <taxon>Oligohymenophorea</taxon>
        <taxon>Peniculida</taxon>
        <taxon>Parameciidae</taxon>
        <taxon>Paramecium</taxon>
    </lineage>
</organism>
<dbReference type="EMBL" id="CAJJDM010000070">
    <property type="protein sequence ID" value="CAD8081986.1"/>
    <property type="molecule type" value="Genomic_DNA"/>
</dbReference>
<gene>
    <name evidence="1" type="ORF">PPRIM_AZ9-3.1.T0670003</name>
</gene>
<evidence type="ECO:0000313" key="1">
    <source>
        <dbReference type="EMBL" id="CAD8081986.1"/>
    </source>
</evidence>
<reference evidence="1" key="1">
    <citation type="submission" date="2021-01" db="EMBL/GenBank/DDBJ databases">
        <authorList>
            <consortium name="Genoscope - CEA"/>
            <person name="William W."/>
        </authorList>
    </citation>
    <scope>NUCLEOTIDE SEQUENCE</scope>
</reference>
<proteinExistence type="predicted"/>
<protein>
    <submittedName>
        <fullName evidence="1">Uncharacterized protein</fullName>
    </submittedName>
</protein>
<evidence type="ECO:0000313" key="2">
    <source>
        <dbReference type="Proteomes" id="UP000688137"/>
    </source>
</evidence>
<dbReference type="AlphaFoldDB" id="A0A8S1MX00"/>
<sequence length="375" mass="44192">MALLEVYFWFSVLQLEQCSECSKLIRKQDCEYGNCLWSTDNEIKEGIFIDSGSNVDQGNSEHIKSSTKLFQSKRLCLLQFKLHNFYRLLYIFIPSMLRLSTNIVIPYIRRRLRKFVKIQDVRVLNDEYQRKIGSCHCKWDSGNQKCRDEFCSEAGIGLIIDQKFSKFRLGCITKDEWKTDKSSGQDCSKQIGLYGPFDCLLNFQKKLANQIKENQIPINIRKISILYINVQKKCETASITQRKEKQCDQYLKGCVSTGRGCVEKLWPQVRILEVEFVKMDYSIQLRIAKNIKLVKLLQENHGQLLCKIVQVIREIKILVCDQQIQRGCIKEQMIINRHVLQRILSKIVIVNMWQMNNYRKYRNFVRPIEWNGCII</sequence>
<comment type="caution">
    <text evidence="1">The sequence shown here is derived from an EMBL/GenBank/DDBJ whole genome shotgun (WGS) entry which is preliminary data.</text>
</comment>